<evidence type="ECO:0000256" key="5">
    <source>
        <dbReference type="ARBA" id="ARBA00022692"/>
    </source>
</evidence>
<reference evidence="10 11" key="1">
    <citation type="submission" date="2018-04" db="EMBL/GenBank/DDBJ databases">
        <authorList>
            <person name="Hagen T."/>
        </authorList>
    </citation>
    <scope>NUCLEOTIDE SEQUENCE [LARGE SCALE GENOMIC DNA]</scope>
    <source>
        <strain evidence="10 11">TPD7009</strain>
    </source>
</reference>
<proteinExistence type="predicted"/>
<keyword evidence="4" id="KW-0808">Transferase</keyword>
<protein>
    <submittedName>
        <fullName evidence="10">Glycosyltransferase</fullName>
    </submittedName>
</protein>
<dbReference type="GO" id="GO:0016763">
    <property type="term" value="F:pentosyltransferase activity"/>
    <property type="evidence" value="ECO:0007669"/>
    <property type="project" value="TreeGrafter"/>
</dbReference>
<accession>A0AA92C0Z8</accession>
<feature type="transmembrane region" description="Helical" evidence="8">
    <location>
        <begin position="344"/>
        <end position="365"/>
    </location>
</feature>
<keyword evidence="5 8" id="KW-0812">Transmembrane</keyword>
<organism evidence="10 11">
    <name type="scientific">Rhizobium rhizogenes</name>
    <name type="common">Agrobacterium rhizogenes</name>
    <dbReference type="NCBI Taxonomy" id="359"/>
    <lineage>
        <taxon>Bacteria</taxon>
        <taxon>Pseudomonadati</taxon>
        <taxon>Pseudomonadota</taxon>
        <taxon>Alphaproteobacteria</taxon>
        <taxon>Hyphomicrobiales</taxon>
        <taxon>Rhizobiaceae</taxon>
        <taxon>Rhizobium/Agrobacterium group</taxon>
        <taxon>Rhizobium</taxon>
    </lineage>
</organism>
<keyword evidence="3" id="KW-0328">Glycosyltransferase</keyword>
<evidence type="ECO:0000259" key="9">
    <source>
        <dbReference type="Pfam" id="PF13231"/>
    </source>
</evidence>
<keyword evidence="2" id="KW-1003">Cell membrane</keyword>
<feature type="transmembrane region" description="Helical" evidence="8">
    <location>
        <begin position="314"/>
        <end position="332"/>
    </location>
</feature>
<feature type="transmembrane region" description="Helical" evidence="8">
    <location>
        <begin position="290"/>
        <end position="308"/>
    </location>
</feature>
<evidence type="ECO:0000313" key="10">
    <source>
        <dbReference type="EMBL" id="PVE51104.1"/>
    </source>
</evidence>
<gene>
    <name evidence="10" type="ORF">DC430_19045</name>
</gene>
<keyword evidence="7 8" id="KW-0472">Membrane</keyword>
<dbReference type="GO" id="GO:0009103">
    <property type="term" value="P:lipopolysaccharide biosynthetic process"/>
    <property type="evidence" value="ECO:0007669"/>
    <property type="project" value="UniProtKB-ARBA"/>
</dbReference>
<evidence type="ECO:0000256" key="7">
    <source>
        <dbReference type="ARBA" id="ARBA00023136"/>
    </source>
</evidence>
<evidence type="ECO:0000256" key="8">
    <source>
        <dbReference type="SAM" id="Phobius"/>
    </source>
</evidence>
<dbReference type="EMBL" id="QDFR01000008">
    <property type="protein sequence ID" value="PVE51104.1"/>
    <property type="molecule type" value="Genomic_DNA"/>
</dbReference>
<dbReference type="PANTHER" id="PTHR33908:SF11">
    <property type="entry name" value="MEMBRANE PROTEIN"/>
    <property type="match status" value="1"/>
</dbReference>
<name>A0AA92C0Z8_RHIRH</name>
<feature type="transmembrane region" description="Helical" evidence="8">
    <location>
        <begin position="12"/>
        <end position="29"/>
    </location>
</feature>
<dbReference type="AlphaFoldDB" id="A0AA92C0Z8"/>
<feature type="transmembrane region" description="Helical" evidence="8">
    <location>
        <begin position="160"/>
        <end position="185"/>
    </location>
</feature>
<dbReference type="InterPro" id="IPR050297">
    <property type="entry name" value="LipidA_mod_glycosyltrf_83"/>
</dbReference>
<evidence type="ECO:0000256" key="6">
    <source>
        <dbReference type="ARBA" id="ARBA00022989"/>
    </source>
</evidence>
<dbReference type="Proteomes" id="UP000244335">
    <property type="component" value="Unassembled WGS sequence"/>
</dbReference>
<dbReference type="GO" id="GO:0005886">
    <property type="term" value="C:plasma membrane"/>
    <property type="evidence" value="ECO:0007669"/>
    <property type="project" value="UniProtKB-SubCell"/>
</dbReference>
<comment type="caution">
    <text evidence="10">The sequence shown here is derived from an EMBL/GenBank/DDBJ whole genome shotgun (WGS) entry which is preliminary data.</text>
</comment>
<feature type="domain" description="Glycosyltransferase RgtA/B/C/D-like" evidence="9">
    <location>
        <begin position="55"/>
        <end position="216"/>
    </location>
</feature>
<evidence type="ECO:0000256" key="4">
    <source>
        <dbReference type="ARBA" id="ARBA00022679"/>
    </source>
</evidence>
<dbReference type="PANTHER" id="PTHR33908">
    <property type="entry name" value="MANNOSYLTRANSFERASE YKCB-RELATED"/>
    <property type="match status" value="1"/>
</dbReference>
<evidence type="ECO:0000256" key="1">
    <source>
        <dbReference type="ARBA" id="ARBA00004651"/>
    </source>
</evidence>
<keyword evidence="6 8" id="KW-1133">Transmembrane helix</keyword>
<feature type="transmembrane region" description="Helical" evidence="8">
    <location>
        <begin position="130"/>
        <end position="148"/>
    </location>
</feature>
<dbReference type="RefSeq" id="WP_116494012.1">
    <property type="nucleotide sequence ID" value="NZ_QDFR01000008.1"/>
</dbReference>
<evidence type="ECO:0000313" key="11">
    <source>
        <dbReference type="Proteomes" id="UP000244335"/>
    </source>
</evidence>
<sequence>MRKVFSRNLDLTLILIAGYFLLAFIVRVFRSSALEIDETQQALLSQHLLLGYGSQPFLYTWLQHGVNVLVGPSIASLSLLKNGLLFLCCLFFWLTARLLLRDRTLANIATLGVLTMPTVFVMAQRDLTHTVLALSSVALFAYALFMTLKAPSVGGYLLTGLAIGIGAIAKYNFVLVPLAAVVAIAMDKELRQRLFDWRMLLTIGAAVALVLPHCLWVVNHFDVATTQTTREMRDISDSTTLYAVDGSLDLLLAFLKGVALPSAICAALYFHDIKAIFRASDQSTRLVGRIILFSMIFVLLMVLAMGITHMRQKWLAVYVLLWPLYLCLKVQAAGLSGERKLKPMLTSTFTLAIGFLGVLLARGLISPHFERYSLVHIPYDGFAETLRHEGPFKPDYVIAFGGLAGGNLKIQFPDAMVVTTDTDIETIPALWPAGAVILLVDTKDDGESPEDFKDALASLAERVSLPAPTDIRHVNVPYGASGRSHTFYYSLETAQSN</sequence>
<feature type="transmembrane region" description="Helical" evidence="8">
    <location>
        <begin position="82"/>
        <end position="100"/>
    </location>
</feature>
<feature type="transmembrane region" description="Helical" evidence="8">
    <location>
        <begin position="197"/>
        <end position="218"/>
    </location>
</feature>
<dbReference type="InterPro" id="IPR038731">
    <property type="entry name" value="RgtA/B/C-like"/>
</dbReference>
<evidence type="ECO:0000256" key="3">
    <source>
        <dbReference type="ARBA" id="ARBA00022676"/>
    </source>
</evidence>
<comment type="subcellular location">
    <subcellularLocation>
        <location evidence="1">Cell membrane</location>
        <topology evidence="1">Multi-pass membrane protein</topology>
    </subcellularLocation>
</comment>
<feature type="transmembrane region" description="Helical" evidence="8">
    <location>
        <begin position="250"/>
        <end position="270"/>
    </location>
</feature>
<evidence type="ECO:0000256" key="2">
    <source>
        <dbReference type="ARBA" id="ARBA00022475"/>
    </source>
</evidence>
<dbReference type="Pfam" id="PF13231">
    <property type="entry name" value="PMT_2"/>
    <property type="match status" value="1"/>
</dbReference>